<sequence length="305" mass="35546">MFVGIEKNESNERTVTYLENLVISKELKRVILFSAEMDKSRRGMQDFLTALNANRFKTAIFTYEDVINESYEVYQNKYDLIVVDGFLNNVDLSDDEGRALHLFLNANQHNTIFFHCPLTPKEIFSLKGNLLDETTFSRTVFGSKQLFWDDSDRENFLEHLSHYREMSVDHRITQSIDFLENEIVPYDELKFLSKEKIKSLLLNGDDNVNSVIIITKDSKLKLVPFESFKSYDVAVRLESFAAGNGYVGKDPSKSRVDEYFRTLLEGFYEFLKTGKEQYLDYVVYSPISDVDLILKIKQEMNKIEI</sequence>
<dbReference type="RefSeq" id="WP_034325012.1">
    <property type="nucleotide sequence ID" value="NZ_JOTP01000037.1"/>
</dbReference>
<organism evidence="1 2">
    <name type="scientific">Bacillus zhangzhouensis</name>
    <dbReference type="NCBI Taxonomy" id="1178540"/>
    <lineage>
        <taxon>Bacteria</taxon>
        <taxon>Bacillati</taxon>
        <taxon>Bacillota</taxon>
        <taxon>Bacilli</taxon>
        <taxon>Bacillales</taxon>
        <taxon>Bacillaceae</taxon>
        <taxon>Bacillus</taxon>
    </lineage>
</organism>
<dbReference type="EMBL" id="JOTP01000037">
    <property type="protein sequence ID" value="KEP24981.1"/>
    <property type="molecule type" value="Genomic_DNA"/>
</dbReference>
<dbReference type="eggNOG" id="COG0515">
    <property type="taxonomic scope" value="Bacteria"/>
</dbReference>
<reference evidence="1 2" key="1">
    <citation type="submission" date="2012-09" db="EMBL/GenBank/DDBJ databases">
        <title>Genome Sequence of Bacillus sp. DW5-4.</title>
        <authorList>
            <person name="Lai Q."/>
            <person name="Liu Y."/>
            <person name="Shao Z."/>
        </authorList>
    </citation>
    <scope>NUCLEOTIDE SEQUENCE [LARGE SCALE GENOMIC DNA]</scope>
    <source>
        <strain evidence="1 2">DW5-4</strain>
    </source>
</reference>
<name>A0A081L6V5_9BACI</name>
<comment type="caution">
    <text evidence="1">The sequence shown here is derived from an EMBL/GenBank/DDBJ whole genome shotgun (WGS) entry which is preliminary data.</text>
</comment>
<protein>
    <submittedName>
        <fullName evidence="1">Uncharacterized protein</fullName>
    </submittedName>
</protein>
<dbReference type="AlphaFoldDB" id="A0A081L6V5"/>
<evidence type="ECO:0000313" key="2">
    <source>
        <dbReference type="Proteomes" id="UP000028091"/>
    </source>
</evidence>
<keyword evidence="2" id="KW-1185">Reference proteome</keyword>
<evidence type="ECO:0000313" key="1">
    <source>
        <dbReference type="EMBL" id="KEP24981.1"/>
    </source>
</evidence>
<accession>A0A081L6V5</accession>
<proteinExistence type="predicted"/>
<dbReference type="Proteomes" id="UP000028091">
    <property type="component" value="Unassembled WGS sequence"/>
</dbReference>
<dbReference type="OrthoDB" id="2872607at2"/>
<gene>
    <name evidence="1" type="ORF">BA70_12835</name>
</gene>